<dbReference type="Proteomes" id="UP001241656">
    <property type="component" value="Chromosome"/>
</dbReference>
<keyword evidence="4" id="KW-1185">Reference proteome</keyword>
<accession>A0ABY8RAA5</accession>
<dbReference type="Gene3D" id="2.40.128.270">
    <property type="match status" value="1"/>
</dbReference>
<dbReference type="InterPro" id="IPR038670">
    <property type="entry name" value="HslJ-like_sf"/>
</dbReference>
<feature type="domain" description="DUF306" evidence="2">
    <location>
        <begin position="31"/>
        <end position="135"/>
    </location>
</feature>
<protein>
    <submittedName>
        <fullName evidence="3">META domain-containing protein</fullName>
    </submittedName>
</protein>
<evidence type="ECO:0000313" key="4">
    <source>
        <dbReference type="Proteomes" id="UP001241656"/>
    </source>
</evidence>
<proteinExistence type="predicted"/>
<dbReference type="RefSeq" id="WP_282904251.1">
    <property type="nucleotide sequence ID" value="NZ_CP124855.1"/>
</dbReference>
<name>A0ABY8RAA5_9FLAO</name>
<sequence length="143" mass="15918">MKKTGSAFIAIFVLLFLANCTAQTNISENIKKDWMLVEFQDFSKDFMASSKAHLNLTDQKEPARFSANMGCNNMFGSATFNANGTVKFSEIGSTMMFCDKAMDLESAFGRELPTMTNYKVDGHYLTLTNAAGKKMKFVAADWD</sequence>
<evidence type="ECO:0000256" key="1">
    <source>
        <dbReference type="SAM" id="SignalP"/>
    </source>
</evidence>
<dbReference type="PANTHER" id="PTHR35535:SF1">
    <property type="entry name" value="HEAT SHOCK PROTEIN HSLJ"/>
    <property type="match status" value="1"/>
</dbReference>
<keyword evidence="1" id="KW-0732">Signal</keyword>
<evidence type="ECO:0000259" key="2">
    <source>
        <dbReference type="Pfam" id="PF03724"/>
    </source>
</evidence>
<feature type="chain" id="PRO_5045072529" evidence="1">
    <location>
        <begin position="23"/>
        <end position="143"/>
    </location>
</feature>
<dbReference type="EMBL" id="CP124855">
    <property type="protein sequence ID" value="WHF50850.1"/>
    <property type="molecule type" value="Genomic_DNA"/>
</dbReference>
<reference evidence="3 4" key="1">
    <citation type="submission" date="2023-05" db="EMBL/GenBank/DDBJ databases">
        <title>Genomic insight into Chryseobacterium sp. wdc7 isolated forest soil (Gotjawal).</title>
        <authorList>
            <person name="Park S.-J."/>
        </authorList>
    </citation>
    <scope>NUCLEOTIDE SEQUENCE [LARGE SCALE GENOMIC DNA]</scope>
    <source>
        <strain evidence="4">wdc7</strain>
    </source>
</reference>
<dbReference type="InterPro" id="IPR053147">
    <property type="entry name" value="Hsp_HslJ-like"/>
</dbReference>
<dbReference type="InterPro" id="IPR005184">
    <property type="entry name" value="DUF306_Meta_HslJ"/>
</dbReference>
<evidence type="ECO:0000313" key="3">
    <source>
        <dbReference type="EMBL" id="WHF50850.1"/>
    </source>
</evidence>
<feature type="signal peptide" evidence="1">
    <location>
        <begin position="1"/>
        <end position="22"/>
    </location>
</feature>
<gene>
    <name evidence="3" type="ORF">QGN23_10465</name>
</gene>
<dbReference type="Pfam" id="PF03724">
    <property type="entry name" value="META"/>
    <property type="match status" value="1"/>
</dbReference>
<dbReference type="PANTHER" id="PTHR35535">
    <property type="entry name" value="HEAT SHOCK PROTEIN HSLJ"/>
    <property type="match status" value="1"/>
</dbReference>
<organism evidence="3 4">
    <name type="scientific">Chryseobacterium gotjawalense</name>
    <dbReference type="NCBI Taxonomy" id="3042315"/>
    <lineage>
        <taxon>Bacteria</taxon>
        <taxon>Pseudomonadati</taxon>
        <taxon>Bacteroidota</taxon>
        <taxon>Flavobacteriia</taxon>
        <taxon>Flavobacteriales</taxon>
        <taxon>Weeksellaceae</taxon>
        <taxon>Chryseobacterium group</taxon>
        <taxon>Chryseobacterium</taxon>
    </lineage>
</organism>